<dbReference type="EMBL" id="JAVDQY010000006">
    <property type="protein sequence ID" value="MDR6528909.1"/>
    <property type="molecule type" value="Genomic_DNA"/>
</dbReference>
<dbReference type="InterPro" id="IPR011051">
    <property type="entry name" value="RmlC_Cupin_sf"/>
</dbReference>
<dbReference type="GO" id="GO:0051213">
    <property type="term" value="F:dioxygenase activity"/>
    <property type="evidence" value="ECO:0007669"/>
    <property type="project" value="UniProtKB-KW"/>
</dbReference>
<organism evidence="1 4">
    <name type="scientific">Chryseobacterium rhizosphaerae</name>
    <dbReference type="NCBI Taxonomy" id="395937"/>
    <lineage>
        <taxon>Bacteria</taxon>
        <taxon>Pseudomonadati</taxon>
        <taxon>Bacteroidota</taxon>
        <taxon>Flavobacteriia</taxon>
        <taxon>Flavobacteriales</taxon>
        <taxon>Weeksellaceae</taxon>
        <taxon>Chryseobacterium group</taxon>
        <taxon>Chryseobacterium</taxon>
    </lineage>
</organism>
<dbReference type="RefSeq" id="WP_047486466.1">
    <property type="nucleotide sequence ID" value="NZ_BJYH01000005.1"/>
</dbReference>
<protein>
    <submittedName>
        <fullName evidence="2">Cupin domain-containing protein</fullName>
    </submittedName>
    <submittedName>
        <fullName evidence="1">Quercetin dioxygenase-like cupin family protein</fullName>
    </submittedName>
</protein>
<keyword evidence="1" id="KW-0223">Dioxygenase</keyword>
<dbReference type="SUPFAM" id="SSF51182">
    <property type="entry name" value="RmlC-like cupins"/>
    <property type="match status" value="1"/>
</dbReference>
<keyword evidence="1" id="KW-0560">Oxidoreductase</keyword>
<dbReference type="Proteomes" id="UP000256491">
    <property type="component" value="Unassembled WGS sequence"/>
</dbReference>
<evidence type="ECO:0000313" key="4">
    <source>
        <dbReference type="Proteomes" id="UP001184861"/>
    </source>
</evidence>
<dbReference type="CDD" id="cd02230">
    <property type="entry name" value="cupin_HP0902-like"/>
    <property type="match status" value="1"/>
</dbReference>
<reference evidence="1" key="3">
    <citation type="submission" date="2023-07" db="EMBL/GenBank/DDBJ databases">
        <title>Sorghum-associated microbial communities from plants grown in Nebraska, USA.</title>
        <authorList>
            <person name="Schachtman D."/>
        </authorList>
    </citation>
    <scope>NUCLEOTIDE SEQUENCE</scope>
    <source>
        <strain evidence="1">DS2360</strain>
    </source>
</reference>
<proteinExistence type="predicted"/>
<dbReference type="Gene3D" id="2.60.120.10">
    <property type="entry name" value="Jelly Rolls"/>
    <property type="match status" value="1"/>
</dbReference>
<dbReference type="PANTHER" id="PTHR37694:SF1">
    <property type="entry name" value="SLR8022 PROTEIN"/>
    <property type="match status" value="1"/>
</dbReference>
<dbReference type="EMBL" id="QNUF01000005">
    <property type="protein sequence ID" value="REC76972.1"/>
    <property type="molecule type" value="Genomic_DNA"/>
</dbReference>
<keyword evidence="3" id="KW-1185">Reference proteome</keyword>
<evidence type="ECO:0000313" key="1">
    <source>
        <dbReference type="EMBL" id="MDR6528909.1"/>
    </source>
</evidence>
<reference evidence="2 3" key="1">
    <citation type="journal article" date="2010" name="Syst. Appl. Microbiol.">
        <title>Four new species of Chryseobacterium from the rhizosphere of coastal sand dune plants, Chryseobacterium elymi sp. nov., Chryseobacterium hagamense sp. nov., Chryseobacterium lathyri sp. nov. and Chryseobacterium rhizosphaerae sp. nov.</title>
        <authorList>
            <person name="Cho S.H."/>
            <person name="Lee K.S."/>
            <person name="Shin D.S."/>
            <person name="Han J.H."/>
            <person name="Park K.S."/>
            <person name="Lee C.H."/>
            <person name="Park K.H."/>
            <person name="Kim S.B."/>
        </authorList>
    </citation>
    <scope>NUCLEOTIDE SEQUENCE [LARGE SCALE GENOMIC DNA]</scope>
    <source>
        <strain evidence="2 3">KCTC 22548</strain>
    </source>
</reference>
<gene>
    <name evidence="2" type="ORF">DRF57_06170</name>
    <name evidence="1" type="ORF">J2787_004348</name>
</gene>
<evidence type="ECO:0000313" key="3">
    <source>
        <dbReference type="Proteomes" id="UP000256491"/>
    </source>
</evidence>
<dbReference type="InterPro" id="IPR014710">
    <property type="entry name" value="RmlC-like_jellyroll"/>
</dbReference>
<evidence type="ECO:0000313" key="2">
    <source>
        <dbReference type="EMBL" id="REC76972.1"/>
    </source>
</evidence>
<accession>A0AAE3YC48</accession>
<name>A0AAE3YC48_9FLAO</name>
<reference evidence="2" key="2">
    <citation type="submission" date="2018-06" db="EMBL/GenBank/DDBJ databases">
        <authorList>
            <person name="Newman J.D."/>
            <person name="Hugo C.J."/>
            <person name="Kriek I.-M."/>
            <person name="Nel L."/>
        </authorList>
    </citation>
    <scope>NUCLEOTIDE SEQUENCE</scope>
    <source>
        <strain evidence="2">KCTC 22548</strain>
    </source>
</reference>
<comment type="caution">
    <text evidence="1">The sequence shown here is derived from an EMBL/GenBank/DDBJ whole genome shotgun (WGS) entry which is preliminary data.</text>
</comment>
<dbReference type="Proteomes" id="UP001184861">
    <property type="component" value="Unassembled WGS sequence"/>
</dbReference>
<dbReference type="AlphaFoldDB" id="A0AAE3YC48"/>
<dbReference type="PANTHER" id="PTHR37694">
    <property type="entry name" value="SLR8022 PROTEIN"/>
    <property type="match status" value="1"/>
</dbReference>
<sequence length="112" mass="12427">MNHKELEKSKIHATSQIVGYLSNSVLSRTIIEKITGNISAISFDDGEGLPEKTSPFDTFIQIIEGKAEIIIDGNPYFLEEGECITIPAHQSNAIKGNKRFKMILTIIKSGYE</sequence>